<dbReference type="VEuPathDB" id="VectorBase:AFAF011888"/>
<reference evidence="2" key="2">
    <citation type="submission" date="2020-05" db="UniProtKB">
        <authorList>
            <consortium name="EnsemblMetazoa"/>
        </authorList>
    </citation>
    <scope>IDENTIFICATION</scope>
    <source>
        <strain evidence="2">FAR1</strain>
    </source>
</reference>
<dbReference type="Proteomes" id="UP000075886">
    <property type="component" value="Unassembled WGS sequence"/>
</dbReference>
<proteinExistence type="predicted"/>
<dbReference type="EMBL" id="AXCN02001514">
    <property type="status" value="NOT_ANNOTATED_CDS"/>
    <property type="molecule type" value="Genomic_DNA"/>
</dbReference>
<name>A0A182QK56_9DIPT</name>
<evidence type="ECO:0000256" key="1">
    <source>
        <dbReference type="SAM" id="MobiDB-lite"/>
    </source>
</evidence>
<dbReference type="STRING" id="69004.A0A182QK56"/>
<feature type="region of interest" description="Disordered" evidence="1">
    <location>
        <begin position="1"/>
        <end position="25"/>
    </location>
</feature>
<evidence type="ECO:0000313" key="3">
    <source>
        <dbReference type="Proteomes" id="UP000075886"/>
    </source>
</evidence>
<feature type="compositionally biased region" description="Basic and acidic residues" evidence="1">
    <location>
        <begin position="1"/>
        <end position="20"/>
    </location>
</feature>
<dbReference type="EnsemblMetazoa" id="AFAF011888-RA">
    <property type="protein sequence ID" value="AFAF011888-PA"/>
    <property type="gene ID" value="AFAF011888"/>
</dbReference>
<protein>
    <submittedName>
        <fullName evidence="2">Uncharacterized protein</fullName>
    </submittedName>
</protein>
<evidence type="ECO:0000313" key="2">
    <source>
        <dbReference type="EnsemblMetazoa" id="AFAF011888-PA"/>
    </source>
</evidence>
<dbReference type="AlphaFoldDB" id="A0A182QK56"/>
<sequence>MTNLLEDVRPASDRSGRDAADPDAAGCWTKLLDDTSGTDHRPTPIMIAPAAHPTADAAIVKDLLVTVDPETGKTQQTIDGAANGDRAAAGGRRRESILGTFHRQLRMSLKAVSETPGPLQRYFYITMITMTTTTTTTTTISTTMVMTTPMTVTTTARS</sequence>
<accession>A0A182QK56</accession>
<keyword evidence="3" id="KW-1185">Reference proteome</keyword>
<reference evidence="3" key="1">
    <citation type="submission" date="2014-01" db="EMBL/GenBank/DDBJ databases">
        <title>The Genome Sequence of Anopheles farauti FAR1 (V2).</title>
        <authorList>
            <consortium name="The Broad Institute Genomics Platform"/>
            <person name="Neafsey D.E."/>
            <person name="Besansky N."/>
            <person name="Howell P."/>
            <person name="Walton C."/>
            <person name="Young S.K."/>
            <person name="Zeng Q."/>
            <person name="Gargeya S."/>
            <person name="Fitzgerald M."/>
            <person name="Haas B."/>
            <person name="Abouelleil A."/>
            <person name="Allen A.W."/>
            <person name="Alvarado L."/>
            <person name="Arachchi H.M."/>
            <person name="Berlin A.M."/>
            <person name="Chapman S.B."/>
            <person name="Gainer-Dewar J."/>
            <person name="Goldberg J."/>
            <person name="Griggs A."/>
            <person name="Gujja S."/>
            <person name="Hansen M."/>
            <person name="Howarth C."/>
            <person name="Imamovic A."/>
            <person name="Ireland A."/>
            <person name="Larimer J."/>
            <person name="McCowan C."/>
            <person name="Murphy C."/>
            <person name="Pearson M."/>
            <person name="Poon T.W."/>
            <person name="Priest M."/>
            <person name="Roberts A."/>
            <person name="Saif S."/>
            <person name="Shea T."/>
            <person name="Sisk P."/>
            <person name="Sykes S."/>
            <person name="Wortman J."/>
            <person name="Nusbaum C."/>
            <person name="Birren B."/>
        </authorList>
    </citation>
    <scope>NUCLEOTIDE SEQUENCE [LARGE SCALE GENOMIC DNA]</scope>
    <source>
        <strain evidence="3">FAR1</strain>
    </source>
</reference>
<organism evidence="2 3">
    <name type="scientific">Anopheles farauti</name>
    <dbReference type="NCBI Taxonomy" id="69004"/>
    <lineage>
        <taxon>Eukaryota</taxon>
        <taxon>Metazoa</taxon>
        <taxon>Ecdysozoa</taxon>
        <taxon>Arthropoda</taxon>
        <taxon>Hexapoda</taxon>
        <taxon>Insecta</taxon>
        <taxon>Pterygota</taxon>
        <taxon>Neoptera</taxon>
        <taxon>Endopterygota</taxon>
        <taxon>Diptera</taxon>
        <taxon>Nematocera</taxon>
        <taxon>Culicoidea</taxon>
        <taxon>Culicidae</taxon>
        <taxon>Anophelinae</taxon>
        <taxon>Anopheles</taxon>
    </lineage>
</organism>